<accession>A0A847RZS4</accession>
<dbReference type="AlphaFoldDB" id="A0A847RZS4"/>
<comment type="caution">
    <text evidence="1">The sequence shown here is derived from an EMBL/GenBank/DDBJ whole genome shotgun (WGS) entry which is preliminary data.</text>
</comment>
<reference evidence="1 2" key="1">
    <citation type="submission" date="2020-04" db="EMBL/GenBank/DDBJ databases">
        <authorList>
            <person name="Yin C."/>
        </authorList>
    </citation>
    <scope>NUCLEOTIDE SEQUENCE [LARGE SCALE GENOMIC DNA]</scope>
    <source>
        <strain evidence="1 2">Ae27</strain>
    </source>
</reference>
<keyword evidence="2" id="KW-1185">Reference proteome</keyword>
<protein>
    <submittedName>
        <fullName evidence="1">SGNH/GDSL hydrolase family protein</fullName>
    </submittedName>
</protein>
<dbReference type="Proteomes" id="UP000570474">
    <property type="component" value="Unassembled WGS sequence"/>
</dbReference>
<keyword evidence="1" id="KW-0378">Hydrolase</keyword>
<dbReference type="RefSeq" id="WP_168873499.1">
    <property type="nucleotide sequence ID" value="NZ_JABAIA010000003.1"/>
</dbReference>
<dbReference type="Gene3D" id="3.40.50.1110">
    <property type="entry name" value="SGNH hydrolase"/>
    <property type="match status" value="1"/>
</dbReference>
<dbReference type="GO" id="GO:0016788">
    <property type="term" value="F:hydrolase activity, acting on ester bonds"/>
    <property type="evidence" value="ECO:0007669"/>
    <property type="project" value="UniProtKB-ARBA"/>
</dbReference>
<name>A0A847RZS4_9BACT</name>
<dbReference type="EMBL" id="JABAIA010000003">
    <property type="protein sequence ID" value="NLR67544.1"/>
    <property type="molecule type" value="Genomic_DNA"/>
</dbReference>
<gene>
    <name evidence="1" type="ORF">HGH92_24785</name>
</gene>
<proteinExistence type="predicted"/>
<dbReference type="SUPFAM" id="SSF52266">
    <property type="entry name" value="SGNH hydrolase"/>
    <property type="match status" value="1"/>
</dbReference>
<evidence type="ECO:0000313" key="1">
    <source>
        <dbReference type="EMBL" id="NLR67544.1"/>
    </source>
</evidence>
<sequence>MKNIKVLAIGGCHVVGYGLSDQKDNFIDVMISTVNSKEVSFEKKTQGHVTLKNFIETTNNIHEFAPDILLVQLGNYEFSFSIKQELSRSLKFKKKKKVARKSSNDSTASSKAGVVSQPQYLKLLVKSWFKIAFDTFSSVTRKKMQVRKAELKQLLEILDQLNYNIILLSPLPVLDNFVQKTRSSANKILENYKFRNKKIRYIDTHTLVPQKRRYFQDATHLNKEGHSQIANKLQSVFNELCELNQSHTVTT</sequence>
<evidence type="ECO:0000313" key="2">
    <source>
        <dbReference type="Proteomes" id="UP000570474"/>
    </source>
</evidence>
<dbReference type="InterPro" id="IPR036514">
    <property type="entry name" value="SGNH_hydro_sf"/>
</dbReference>
<organism evidence="1 2">
    <name type="scientific">Chitinophaga varians</name>
    <dbReference type="NCBI Taxonomy" id="2202339"/>
    <lineage>
        <taxon>Bacteria</taxon>
        <taxon>Pseudomonadati</taxon>
        <taxon>Bacteroidota</taxon>
        <taxon>Chitinophagia</taxon>
        <taxon>Chitinophagales</taxon>
        <taxon>Chitinophagaceae</taxon>
        <taxon>Chitinophaga</taxon>
    </lineage>
</organism>